<comment type="similarity">
    <text evidence="9">Belongs to the peptidase M15D family.</text>
</comment>
<gene>
    <name evidence="11" type="ORF">EFB08_11155</name>
</gene>
<sequence>MKKQLFLLLFWVLSIASVQAQASATLSIPKNRYGLPVVNTKALYQDLVAQDPKQELVELQSYIPGLVLDIKYATADNLVKEPVYNIATAYARKPVADALKKIQEELKPLGLGLKIYDGYRPYHVTELFFKKVKRKAYVANPKNGSRHNRGCAIDLTLINLKDGKELEMPTPYDATVVQSHPDYPHVSEQVKKNRALLINTMQRHGFTVFHNEWWHFDFNDWPKYPLMDIRFKDLKTMKQ</sequence>
<dbReference type="GO" id="GO:0071555">
    <property type="term" value="P:cell wall organization"/>
    <property type="evidence" value="ECO:0007669"/>
    <property type="project" value="UniProtKB-KW"/>
</dbReference>
<dbReference type="InterPro" id="IPR009045">
    <property type="entry name" value="Zn_M74/Hedgehog-like"/>
</dbReference>
<dbReference type="GO" id="GO:0160237">
    <property type="term" value="F:D-Ala-D-Ala dipeptidase activity"/>
    <property type="evidence" value="ECO:0007669"/>
    <property type="project" value="UniProtKB-EC"/>
</dbReference>
<comment type="cofactor">
    <cofactor evidence="9">
        <name>Zn(2+)</name>
        <dbReference type="ChEBI" id="CHEBI:29105"/>
    </cofactor>
    <text evidence="9">Binds 1 zinc ion per subunit.</text>
</comment>
<dbReference type="RefSeq" id="WP_123127018.1">
    <property type="nucleotide sequence ID" value="NZ_RJJD01000005.1"/>
</dbReference>
<dbReference type="GO" id="GO:0006508">
    <property type="term" value="P:proteolysis"/>
    <property type="evidence" value="ECO:0007669"/>
    <property type="project" value="UniProtKB-KW"/>
</dbReference>
<dbReference type="PANTHER" id="PTHR43126:SF1">
    <property type="entry name" value="D-ALANYL-D-ALANINE DIPEPTIDASE"/>
    <property type="match status" value="1"/>
</dbReference>
<comment type="caution">
    <text evidence="11">The sequence shown here is derived from an EMBL/GenBank/DDBJ whole genome shotgun (WGS) entry which is preliminary data.</text>
</comment>
<evidence type="ECO:0000256" key="8">
    <source>
        <dbReference type="ARBA" id="ARBA00023316"/>
    </source>
</evidence>
<feature type="site" description="Transition state stabilizer" evidence="9">
    <location>
        <position position="120"/>
    </location>
</feature>
<comment type="function">
    <text evidence="9">Catalyzes hydrolysis of the D-alanyl-D-alanine dipeptide.</text>
</comment>
<feature type="chain" id="PRO_5018183184" description="D-alanyl-D-alanine dipeptidase" evidence="10">
    <location>
        <begin position="23"/>
        <end position="239"/>
    </location>
</feature>
<keyword evidence="3 9" id="KW-0479">Metal-binding</keyword>
<feature type="signal peptide" evidence="10">
    <location>
        <begin position="1"/>
        <end position="22"/>
    </location>
</feature>
<evidence type="ECO:0000256" key="7">
    <source>
        <dbReference type="ARBA" id="ARBA00023049"/>
    </source>
</evidence>
<evidence type="ECO:0000256" key="9">
    <source>
        <dbReference type="HAMAP-Rule" id="MF_01924"/>
    </source>
</evidence>
<dbReference type="OrthoDB" id="9801430at2"/>
<dbReference type="Proteomes" id="UP000272117">
    <property type="component" value="Unassembled WGS sequence"/>
</dbReference>
<dbReference type="EMBL" id="RJJD01000005">
    <property type="protein sequence ID" value="RNI27012.1"/>
    <property type="molecule type" value="Genomic_DNA"/>
</dbReference>
<dbReference type="HAMAP" id="MF_01924">
    <property type="entry name" value="A_A_dipeptidase"/>
    <property type="match status" value="1"/>
</dbReference>
<feature type="binding site" evidence="9">
    <location>
        <position position="154"/>
    </location>
    <ligand>
        <name>Zn(2+)</name>
        <dbReference type="ChEBI" id="CHEBI:29105"/>
        <note>catalytic</note>
    </ligand>
</feature>
<reference evidence="11 12" key="1">
    <citation type="submission" date="2018-11" db="EMBL/GenBank/DDBJ databases">
        <title>Rufibacter latericius sp. nov., isolated from water in Baiyang Lake.</title>
        <authorList>
            <person name="Yang Y."/>
        </authorList>
    </citation>
    <scope>NUCLEOTIDE SEQUENCE [LARGE SCALE GENOMIC DNA]</scope>
    <source>
        <strain evidence="11 12">R-22-1c-1</strain>
    </source>
</reference>
<keyword evidence="6 9" id="KW-0224">Dipeptidase</keyword>
<evidence type="ECO:0000256" key="2">
    <source>
        <dbReference type="ARBA" id="ARBA00022670"/>
    </source>
</evidence>
<feature type="active site" description="Proton donor/acceptor" evidence="9">
    <location>
        <position position="212"/>
    </location>
</feature>
<protein>
    <recommendedName>
        <fullName evidence="9">D-alanyl-D-alanine dipeptidase</fullName>
        <shortName evidence="9">D-Ala-D-Ala dipeptidase</shortName>
        <ecNumber evidence="9">3.4.13.22</ecNumber>
    </recommendedName>
</protein>
<dbReference type="AlphaFoldDB" id="A0A3M9MNA5"/>
<evidence type="ECO:0000256" key="6">
    <source>
        <dbReference type="ARBA" id="ARBA00022997"/>
    </source>
</evidence>
<keyword evidence="4 9" id="KW-0378">Hydrolase</keyword>
<dbReference type="SUPFAM" id="SSF55166">
    <property type="entry name" value="Hedgehog/DD-peptidase"/>
    <property type="match status" value="1"/>
</dbReference>
<dbReference type="EC" id="3.4.13.22" evidence="9"/>
<dbReference type="Gene3D" id="3.30.1380.10">
    <property type="match status" value="1"/>
</dbReference>
<evidence type="ECO:0000256" key="4">
    <source>
        <dbReference type="ARBA" id="ARBA00022801"/>
    </source>
</evidence>
<keyword evidence="7 9" id="KW-0482">Metalloprotease</keyword>
<dbReference type="GO" id="GO:0008270">
    <property type="term" value="F:zinc ion binding"/>
    <property type="evidence" value="ECO:0007669"/>
    <property type="project" value="UniProtKB-UniRule"/>
</dbReference>
<feature type="binding site" evidence="9">
    <location>
        <position position="147"/>
    </location>
    <ligand>
        <name>Zn(2+)</name>
        <dbReference type="ChEBI" id="CHEBI:29105"/>
        <note>catalytic</note>
    </ligand>
</feature>
<evidence type="ECO:0000256" key="10">
    <source>
        <dbReference type="SAM" id="SignalP"/>
    </source>
</evidence>
<keyword evidence="10" id="KW-0732">Signal</keyword>
<accession>A0A3M9MNA5</accession>
<keyword evidence="8" id="KW-0961">Cell wall biogenesis/degradation</keyword>
<keyword evidence="5 9" id="KW-0862">Zinc</keyword>
<name>A0A3M9MNA5_9BACT</name>
<dbReference type="GO" id="GO:0008237">
    <property type="term" value="F:metallopeptidase activity"/>
    <property type="evidence" value="ECO:0007669"/>
    <property type="project" value="UniProtKB-KW"/>
</dbReference>
<dbReference type="InterPro" id="IPR000755">
    <property type="entry name" value="A_A_dipeptidase"/>
</dbReference>
<dbReference type="PANTHER" id="PTHR43126">
    <property type="entry name" value="D-ALANYL-D-ALANINE DIPEPTIDASE"/>
    <property type="match status" value="1"/>
</dbReference>
<evidence type="ECO:0000313" key="11">
    <source>
        <dbReference type="EMBL" id="RNI27012.1"/>
    </source>
</evidence>
<evidence type="ECO:0000256" key="5">
    <source>
        <dbReference type="ARBA" id="ARBA00022833"/>
    </source>
</evidence>
<feature type="binding site" evidence="9">
    <location>
        <position position="215"/>
    </location>
    <ligand>
        <name>Zn(2+)</name>
        <dbReference type="ChEBI" id="CHEBI:29105"/>
        <note>catalytic</note>
    </ligand>
</feature>
<proteinExistence type="inferred from homology"/>
<dbReference type="CDD" id="cd14840">
    <property type="entry name" value="D-Ala-D-Ala_dipeptidase_Aad"/>
    <property type="match status" value="1"/>
</dbReference>
<comment type="catalytic activity">
    <reaction evidence="1 9">
        <text>D-alanyl-D-alanine + H2O = 2 D-alanine</text>
        <dbReference type="Rhea" id="RHEA:20661"/>
        <dbReference type="ChEBI" id="CHEBI:15377"/>
        <dbReference type="ChEBI" id="CHEBI:57416"/>
        <dbReference type="ChEBI" id="CHEBI:57822"/>
        <dbReference type="EC" id="3.4.13.22"/>
    </reaction>
</comment>
<evidence type="ECO:0000256" key="3">
    <source>
        <dbReference type="ARBA" id="ARBA00022723"/>
    </source>
</evidence>
<keyword evidence="12" id="KW-1185">Reference proteome</keyword>
<keyword evidence="2 9" id="KW-0645">Protease</keyword>
<dbReference type="Pfam" id="PF01427">
    <property type="entry name" value="Peptidase_M15"/>
    <property type="match status" value="1"/>
</dbReference>
<evidence type="ECO:0000313" key="12">
    <source>
        <dbReference type="Proteomes" id="UP000272117"/>
    </source>
</evidence>
<organism evidence="11 12">
    <name type="scientific">Rufibacter latericius</name>
    <dbReference type="NCBI Taxonomy" id="2487040"/>
    <lineage>
        <taxon>Bacteria</taxon>
        <taxon>Pseudomonadati</taxon>
        <taxon>Bacteroidota</taxon>
        <taxon>Cytophagia</taxon>
        <taxon>Cytophagales</taxon>
        <taxon>Hymenobacteraceae</taxon>
        <taxon>Rufibacter</taxon>
    </lineage>
</organism>
<evidence type="ECO:0000256" key="1">
    <source>
        <dbReference type="ARBA" id="ARBA00001362"/>
    </source>
</evidence>